<accession>A0A1M6UDS1</accession>
<dbReference type="AlphaFoldDB" id="A0A1M6UDS1"/>
<gene>
    <name evidence="1" type="ORF">SAMN02744037_02783</name>
</gene>
<dbReference type="STRING" id="1123349.SAMN02744037_02783"/>
<name>A0A1M6UDS1_9FIRM</name>
<evidence type="ECO:0000313" key="2">
    <source>
        <dbReference type="Proteomes" id="UP000242497"/>
    </source>
</evidence>
<dbReference type="EMBL" id="FRAE01000137">
    <property type="protein sequence ID" value="SHK67317.1"/>
    <property type="molecule type" value="Genomic_DNA"/>
</dbReference>
<sequence length="53" mass="6048">MVSLGFSWKKDKNGDLDITVSTPVGTLKIHDNVSNNVNYNKRDNSKGKYRYDN</sequence>
<keyword evidence="2" id="KW-1185">Reference proteome</keyword>
<proteinExistence type="predicted"/>
<dbReference type="Proteomes" id="UP000242497">
    <property type="component" value="Unassembled WGS sequence"/>
</dbReference>
<reference evidence="2" key="1">
    <citation type="submission" date="2016-11" db="EMBL/GenBank/DDBJ databases">
        <authorList>
            <person name="Varghese N."/>
            <person name="Submissions S."/>
        </authorList>
    </citation>
    <scope>NUCLEOTIDE SEQUENCE [LARGE SCALE GENOMIC DNA]</scope>
    <source>
        <strain evidence="2">DSM 15518</strain>
    </source>
</reference>
<protein>
    <submittedName>
        <fullName evidence="1">Uncharacterized protein</fullName>
    </submittedName>
</protein>
<organism evidence="1 2">
    <name type="scientific">Tepidibacter formicigenes DSM 15518</name>
    <dbReference type="NCBI Taxonomy" id="1123349"/>
    <lineage>
        <taxon>Bacteria</taxon>
        <taxon>Bacillati</taxon>
        <taxon>Bacillota</taxon>
        <taxon>Clostridia</taxon>
        <taxon>Peptostreptococcales</taxon>
        <taxon>Peptostreptococcaceae</taxon>
        <taxon>Tepidibacter</taxon>
    </lineage>
</organism>
<evidence type="ECO:0000313" key="1">
    <source>
        <dbReference type="EMBL" id="SHK67317.1"/>
    </source>
</evidence>